<name>A0A0J8RWV5_COCIT</name>
<evidence type="ECO:0000256" key="1">
    <source>
        <dbReference type="SAM" id="Coils"/>
    </source>
</evidence>
<feature type="coiled-coil region" evidence="1">
    <location>
        <begin position="5"/>
        <end position="63"/>
    </location>
</feature>
<evidence type="ECO:0000256" key="2">
    <source>
        <dbReference type="SAM" id="MobiDB-lite"/>
    </source>
</evidence>
<keyword evidence="1" id="KW-0175">Coiled coil</keyword>
<feature type="region of interest" description="Disordered" evidence="2">
    <location>
        <begin position="65"/>
        <end position="118"/>
    </location>
</feature>
<reference evidence="4" key="1">
    <citation type="journal article" date="2010" name="Genome Res.">
        <title>Population genomic sequencing of Coccidioides fungi reveals recent hybridization and transposon control.</title>
        <authorList>
            <person name="Neafsey D.E."/>
            <person name="Barker B.M."/>
            <person name="Sharpton T.J."/>
            <person name="Stajich J.E."/>
            <person name="Park D.J."/>
            <person name="Whiston E."/>
            <person name="Hung C.-Y."/>
            <person name="McMahan C."/>
            <person name="White J."/>
            <person name="Sykes S."/>
            <person name="Heiman D."/>
            <person name="Young S."/>
            <person name="Zeng Q."/>
            <person name="Abouelleil A."/>
            <person name="Aftuck L."/>
            <person name="Bessette D."/>
            <person name="Brown A."/>
            <person name="FitzGerald M."/>
            <person name="Lui A."/>
            <person name="Macdonald J.P."/>
            <person name="Priest M."/>
            <person name="Orbach M.J."/>
            <person name="Galgiani J.N."/>
            <person name="Kirkland T.N."/>
            <person name="Cole G.T."/>
            <person name="Birren B.W."/>
            <person name="Henn M.R."/>
            <person name="Taylor J.W."/>
            <person name="Rounsley S.D."/>
        </authorList>
    </citation>
    <scope>NUCLEOTIDE SEQUENCE [LARGE SCALE GENOMIC DNA]</scope>
    <source>
        <strain evidence="4">H538.4</strain>
    </source>
</reference>
<dbReference type="AlphaFoldDB" id="A0A0J8RWV5"/>
<dbReference type="EMBL" id="DS017009">
    <property type="protein sequence ID" value="KMU89081.1"/>
    <property type="molecule type" value="Genomic_DNA"/>
</dbReference>
<evidence type="ECO:0000313" key="4">
    <source>
        <dbReference type="Proteomes" id="UP000054563"/>
    </source>
</evidence>
<dbReference type="OrthoDB" id="5343018at2759"/>
<dbReference type="Proteomes" id="UP000054563">
    <property type="component" value="Unassembled WGS sequence"/>
</dbReference>
<dbReference type="VEuPathDB" id="FungiDB:CIHG_06883"/>
<gene>
    <name evidence="3" type="ORF">CIHG_06883</name>
</gene>
<organism evidence="3 4">
    <name type="scientific">Coccidioides immitis H538.4</name>
    <dbReference type="NCBI Taxonomy" id="396776"/>
    <lineage>
        <taxon>Eukaryota</taxon>
        <taxon>Fungi</taxon>
        <taxon>Dikarya</taxon>
        <taxon>Ascomycota</taxon>
        <taxon>Pezizomycotina</taxon>
        <taxon>Eurotiomycetes</taxon>
        <taxon>Eurotiomycetidae</taxon>
        <taxon>Onygenales</taxon>
        <taxon>Onygenaceae</taxon>
        <taxon>Coccidioides</taxon>
    </lineage>
</organism>
<proteinExistence type="predicted"/>
<protein>
    <submittedName>
        <fullName evidence="3">Uncharacterized protein</fullName>
    </submittedName>
</protein>
<feature type="compositionally biased region" description="Polar residues" evidence="2">
    <location>
        <begin position="91"/>
        <end position="118"/>
    </location>
</feature>
<evidence type="ECO:0000313" key="3">
    <source>
        <dbReference type="EMBL" id="KMU89081.1"/>
    </source>
</evidence>
<accession>A0A0J8RWV5</accession>
<sequence length="118" mass="13602">MVDRESQLRSKVRALERELETKDNKIRELEWEAEMDHQRLRSLEAVNSTNRSLERRVDVLTELLAQSPSKSEQDARTNIGLGSIPPDDEPSATTKFPSSTSAIQRQWQRKGQSPNWDL</sequence>